<evidence type="ECO:0000313" key="2">
    <source>
        <dbReference type="EMBL" id="KGM34306.1"/>
    </source>
</evidence>
<organism evidence="2 3">
    <name type="scientific">Inquilinus limosus MP06</name>
    <dbReference type="NCBI Taxonomy" id="1398085"/>
    <lineage>
        <taxon>Bacteria</taxon>
        <taxon>Pseudomonadati</taxon>
        <taxon>Pseudomonadota</taxon>
        <taxon>Alphaproteobacteria</taxon>
        <taxon>Rhodospirillales</taxon>
        <taxon>Rhodospirillaceae</taxon>
        <taxon>Inquilinus</taxon>
    </lineage>
</organism>
<proteinExistence type="predicted"/>
<evidence type="ECO:0000256" key="1">
    <source>
        <dbReference type="SAM" id="Phobius"/>
    </source>
</evidence>
<reference evidence="2 3" key="1">
    <citation type="submission" date="2014-01" db="EMBL/GenBank/DDBJ databases">
        <title>Genome sequence determination for a cystic fibrosis isolate, Inquilinus limosus.</title>
        <authorList>
            <person name="Pino M."/>
            <person name="Di Conza J."/>
            <person name="Gutkind G."/>
        </authorList>
    </citation>
    <scope>NUCLEOTIDE SEQUENCE [LARGE SCALE GENOMIC DNA]</scope>
    <source>
        <strain evidence="2 3">MP06</strain>
    </source>
</reference>
<feature type="non-terminal residue" evidence="2">
    <location>
        <position position="1"/>
    </location>
</feature>
<keyword evidence="1" id="KW-0812">Transmembrane</keyword>
<feature type="transmembrane region" description="Helical" evidence="1">
    <location>
        <begin position="31"/>
        <end position="50"/>
    </location>
</feature>
<keyword evidence="1" id="KW-1133">Transmembrane helix</keyword>
<dbReference type="EMBL" id="JANX01000103">
    <property type="protein sequence ID" value="KGM34306.1"/>
    <property type="molecule type" value="Genomic_DNA"/>
</dbReference>
<accession>A0A0A0D6N8</accession>
<dbReference type="RefSeq" id="WP_034835472.1">
    <property type="nucleotide sequence ID" value="NZ_JANX01000103.1"/>
</dbReference>
<name>A0A0A0D6N8_9PROT</name>
<protein>
    <recommendedName>
        <fullName evidence="4">MFS transporter</fullName>
    </recommendedName>
</protein>
<evidence type="ECO:0000313" key="3">
    <source>
        <dbReference type="Proteomes" id="UP000029995"/>
    </source>
</evidence>
<dbReference type="Proteomes" id="UP000029995">
    <property type="component" value="Unassembled WGS sequence"/>
</dbReference>
<keyword evidence="1" id="KW-0472">Membrane</keyword>
<gene>
    <name evidence="2" type="ORF">P409_11025</name>
</gene>
<sequence length="69" mass="6720">VTALAAALAGMIANLGGLLDPGGVAGTTSAARWLFGLVALAPLLCLPVALRIGRAPPAVRHGQASSAPH</sequence>
<comment type="caution">
    <text evidence="2">The sequence shown here is derived from an EMBL/GenBank/DDBJ whole genome shotgun (WGS) entry which is preliminary data.</text>
</comment>
<dbReference type="AlphaFoldDB" id="A0A0A0D6N8"/>
<evidence type="ECO:0008006" key="4">
    <source>
        <dbReference type="Google" id="ProtNLM"/>
    </source>
</evidence>